<feature type="region of interest" description="Disordered" evidence="5">
    <location>
        <begin position="295"/>
        <end position="314"/>
    </location>
</feature>
<keyword evidence="3 4" id="KW-0040">ANK repeat</keyword>
<feature type="domain" description="Protein kinase" evidence="6">
    <location>
        <begin position="17"/>
        <end position="284"/>
    </location>
</feature>
<accession>A0A9W9PIF1</accession>
<reference evidence="7" key="1">
    <citation type="submission" date="2022-11" db="EMBL/GenBank/DDBJ databases">
        <authorList>
            <person name="Petersen C."/>
        </authorList>
    </citation>
    <scope>NUCLEOTIDE SEQUENCE</scope>
    <source>
        <strain evidence="7">IBT 19713</strain>
    </source>
</reference>
<protein>
    <recommendedName>
        <fullName evidence="1">protein S-acyltransferase</fullName>
        <ecNumber evidence="1">2.3.1.225</ecNumber>
    </recommendedName>
</protein>
<dbReference type="InterPro" id="IPR011009">
    <property type="entry name" value="Kinase-like_dom_sf"/>
</dbReference>
<dbReference type="Pfam" id="PF12796">
    <property type="entry name" value="Ank_2"/>
    <property type="match status" value="3"/>
</dbReference>
<feature type="repeat" description="ANK" evidence="4">
    <location>
        <begin position="696"/>
        <end position="720"/>
    </location>
</feature>
<comment type="caution">
    <text evidence="7">The sequence shown here is derived from an EMBL/GenBank/DDBJ whole genome shotgun (WGS) entry which is preliminary data.</text>
</comment>
<reference evidence="7" key="2">
    <citation type="journal article" date="2023" name="IMA Fungus">
        <title>Comparative genomic study of the Penicillium genus elucidates a diverse pangenome and 15 lateral gene transfer events.</title>
        <authorList>
            <person name="Petersen C."/>
            <person name="Sorensen T."/>
            <person name="Nielsen M.R."/>
            <person name="Sondergaard T.E."/>
            <person name="Sorensen J.L."/>
            <person name="Fitzpatrick D.A."/>
            <person name="Frisvad J.C."/>
            <person name="Nielsen K.L."/>
        </authorList>
    </citation>
    <scope>NUCLEOTIDE SEQUENCE</scope>
    <source>
        <strain evidence="7">IBT 19713</strain>
    </source>
</reference>
<dbReference type="PANTHER" id="PTHR24161">
    <property type="entry name" value="ANK_REP_REGION DOMAIN-CONTAINING PROTEIN-RELATED"/>
    <property type="match status" value="1"/>
</dbReference>
<dbReference type="EC" id="2.3.1.225" evidence="1"/>
<feature type="repeat" description="ANK" evidence="4">
    <location>
        <begin position="383"/>
        <end position="415"/>
    </location>
</feature>
<evidence type="ECO:0000256" key="3">
    <source>
        <dbReference type="ARBA" id="ARBA00023043"/>
    </source>
</evidence>
<dbReference type="Gene3D" id="1.10.510.10">
    <property type="entry name" value="Transferase(Phosphotransferase) domain 1"/>
    <property type="match status" value="1"/>
</dbReference>
<name>A0A9W9PIF1_9EURO</name>
<feature type="repeat" description="ANK" evidence="4">
    <location>
        <begin position="416"/>
        <end position="448"/>
    </location>
</feature>
<dbReference type="Gene3D" id="1.25.40.20">
    <property type="entry name" value="Ankyrin repeat-containing domain"/>
    <property type="match status" value="4"/>
</dbReference>
<dbReference type="InterPro" id="IPR002110">
    <property type="entry name" value="Ankyrin_rpt"/>
</dbReference>
<gene>
    <name evidence="7" type="ORF">N7468_001720</name>
</gene>
<dbReference type="PROSITE" id="PS50011">
    <property type="entry name" value="PROTEIN_KINASE_DOM"/>
    <property type="match status" value="1"/>
</dbReference>
<evidence type="ECO:0000313" key="8">
    <source>
        <dbReference type="Proteomes" id="UP001150941"/>
    </source>
</evidence>
<evidence type="ECO:0000256" key="4">
    <source>
        <dbReference type="PROSITE-ProRule" id="PRU00023"/>
    </source>
</evidence>
<sequence length="753" mass="84282">MSDEAPGLRDMTRSEYWRRTRKIGSGGFASVWLEECTFSQGLGGPREGKLRAIKQIEFDNQLRSTNYKHELEIIAKFSHLKYESHFVKSFGWYETSKHLFIAMEYCELGDLSRYFHRNPPLPEDHAQDIARQILYGLDIMHENGIAHRDLKPENIFIKSCPPKTWWIKLGDFGISKRAEELAQLHTFIGTSAYMSPEIQFRKPTNIFANDIWALGEIIHYALTKSHVFPSLESLASYKTQQDFPTSKLAEARISEEGIQFIRRTMHPDPSIRETAPSAKSIVWISATILEAHTSREGTSELAESASSPMSFSPNSAGQYIPSASRYSPTESEFTSEISRARDCEEYSLIFTEGGIHAASEIGNLRAIRAYLNAGHDANSLTSERKTPLMVASENGHLEIVHALLGAGADCQAADKSRWTSLHLAANNGHEKIVALLLAVGAAADPINLDIRTPLWYASEKGHDAVLKLLMNTGKVDMDIRDKLGQSALWCAAYNGHANIVKLLLDSDMVDVNARGLGDGRNQTPIWWAAREGHDAVVALLLGKEGVDVDTRLGDDWNESPFFWAVRNGHERIVQRLIETRKIEIDLRNKDKRSPLLWACRNGHENIVKLLLDTGKVDPNVYDQWRETPLFWAARNAHDGIVRALLATNKVDVDSKNACGNHETPLWWAAKQGNDSTLEILLATGLADVNTQRGNGKFETPLYWAARNGHTSVVKRLLATGKVNHRIKTGDGFTPLMAAEQNGHYEIVKLIANY</sequence>
<keyword evidence="2" id="KW-0677">Repeat</keyword>
<dbReference type="PROSITE" id="PS00108">
    <property type="entry name" value="PROTEIN_KINASE_ST"/>
    <property type="match status" value="1"/>
</dbReference>
<dbReference type="InterPro" id="IPR008271">
    <property type="entry name" value="Ser/Thr_kinase_AS"/>
</dbReference>
<dbReference type="SUPFAM" id="SSF56112">
    <property type="entry name" value="Protein kinase-like (PK-like)"/>
    <property type="match status" value="1"/>
</dbReference>
<evidence type="ECO:0000313" key="7">
    <source>
        <dbReference type="EMBL" id="KAJ5246737.1"/>
    </source>
</evidence>
<dbReference type="GO" id="GO:0019706">
    <property type="term" value="F:protein-cysteine S-palmitoyltransferase activity"/>
    <property type="evidence" value="ECO:0007669"/>
    <property type="project" value="UniProtKB-EC"/>
</dbReference>
<dbReference type="Proteomes" id="UP001150941">
    <property type="component" value="Unassembled WGS sequence"/>
</dbReference>
<evidence type="ECO:0000259" key="6">
    <source>
        <dbReference type="PROSITE" id="PS50011"/>
    </source>
</evidence>
<dbReference type="GO" id="GO:0004672">
    <property type="term" value="F:protein kinase activity"/>
    <property type="evidence" value="ECO:0007669"/>
    <property type="project" value="InterPro"/>
</dbReference>
<dbReference type="RefSeq" id="XP_058334158.1">
    <property type="nucleotide sequence ID" value="XM_058471017.1"/>
</dbReference>
<dbReference type="InterPro" id="IPR000719">
    <property type="entry name" value="Prot_kinase_dom"/>
</dbReference>
<feature type="compositionally biased region" description="Low complexity" evidence="5">
    <location>
        <begin position="304"/>
        <end position="314"/>
    </location>
</feature>
<proteinExistence type="predicted"/>
<evidence type="ECO:0000256" key="2">
    <source>
        <dbReference type="ARBA" id="ARBA00022737"/>
    </source>
</evidence>
<feature type="repeat" description="ANK" evidence="4">
    <location>
        <begin position="590"/>
        <end position="614"/>
    </location>
</feature>
<dbReference type="GeneID" id="83198320"/>
<evidence type="ECO:0000256" key="5">
    <source>
        <dbReference type="SAM" id="MobiDB-lite"/>
    </source>
</evidence>
<dbReference type="SUPFAM" id="SSF48403">
    <property type="entry name" value="Ankyrin repeat"/>
    <property type="match status" value="1"/>
</dbReference>
<feature type="repeat" description="ANK" evidence="4">
    <location>
        <begin position="730"/>
        <end position="753"/>
    </location>
</feature>
<dbReference type="SMART" id="SM00248">
    <property type="entry name" value="ANK"/>
    <property type="match status" value="10"/>
</dbReference>
<dbReference type="PANTHER" id="PTHR24161:SF85">
    <property type="entry name" value="PALMITOYLTRANSFERASE HIP14"/>
    <property type="match status" value="1"/>
</dbReference>
<dbReference type="CDD" id="cd14014">
    <property type="entry name" value="STKc_PknB_like"/>
    <property type="match status" value="1"/>
</dbReference>
<dbReference type="OrthoDB" id="10252171at2759"/>
<dbReference type="GO" id="GO:0005524">
    <property type="term" value="F:ATP binding"/>
    <property type="evidence" value="ECO:0007669"/>
    <property type="project" value="InterPro"/>
</dbReference>
<dbReference type="Pfam" id="PF00069">
    <property type="entry name" value="Pkinase"/>
    <property type="match status" value="1"/>
</dbReference>
<organism evidence="7 8">
    <name type="scientific">Penicillium chermesinum</name>
    <dbReference type="NCBI Taxonomy" id="63820"/>
    <lineage>
        <taxon>Eukaryota</taxon>
        <taxon>Fungi</taxon>
        <taxon>Dikarya</taxon>
        <taxon>Ascomycota</taxon>
        <taxon>Pezizomycotina</taxon>
        <taxon>Eurotiomycetes</taxon>
        <taxon>Eurotiomycetidae</taxon>
        <taxon>Eurotiales</taxon>
        <taxon>Aspergillaceae</taxon>
        <taxon>Penicillium</taxon>
    </lineage>
</organism>
<dbReference type="Pfam" id="PF13637">
    <property type="entry name" value="Ank_4"/>
    <property type="match status" value="1"/>
</dbReference>
<dbReference type="InterPro" id="IPR036770">
    <property type="entry name" value="Ankyrin_rpt-contain_sf"/>
</dbReference>
<dbReference type="EMBL" id="JAPQKS010000002">
    <property type="protein sequence ID" value="KAJ5246737.1"/>
    <property type="molecule type" value="Genomic_DNA"/>
</dbReference>
<dbReference type="PROSITE" id="PS50088">
    <property type="entry name" value="ANK_REPEAT"/>
    <property type="match status" value="5"/>
</dbReference>
<dbReference type="AlphaFoldDB" id="A0A9W9PIF1"/>
<dbReference type="PROSITE" id="PS50297">
    <property type="entry name" value="ANK_REP_REGION"/>
    <property type="match status" value="5"/>
</dbReference>
<dbReference type="SMART" id="SM00220">
    <property type="entry name" value="S_TKc"/>
    <property type="match status" value="1"/>
</dbReference>
<evidence type="ECO:0000256" key="1">
    <source>
        <dbReference type="ARBA" id="ARBA00012210"/>
    </source>
</evidence>
<keyword evidence="8" id="KW-1185">Reference proteome</keyword>
<dbReference type="Pfam" id="PF00023">
    <property type="entry name" value="Ank"/>
    <property type="match status" value="1"/>
</dbReference>